<dbReference type="Proteomes" id="UP000606974">
    <property type="component" value="Unassembled WGS sequence"/>
</dbReference>
<name>A0A8H7E0H5_9EURO</name>
<reference evidence="3" key="1">
    <citation type="submission" date="2020-02" db="EMBL/GenBank/DDBJ databases">
        <authorList>
            <person name="Palmer J.M."/>
        </authorList>
    </citation>
    <scope>NUCLEOTIDE SEQUENCE</scope>
    <source>
        <strain evidence="3">EPUS1.4</strain>
        <tissue evidence="3">Thallus</tissue>
    </source>
</reference>
<proteinExistence type="predicted"/>
<keyword evidence="2" id="KW-0812">Transmembrane</keyword>
<keyword evidence="2" id="KW-0472">Membrane</keyword>
<keyword evidence="4" id="KW-1185">Reference proteome</keyword>
<keyword evidence="2" id="KW-1133">Transmembrane helix</keyword>
<feature type="transmembrane region" description="Helical" evidence="2">
    <location>
        <begin position="50"/>
        <end position="70"/>
    </location>
</feature>
<protein>
    <submittedName>
        <fullName evidence="3">Uncharacterized protein</fullName>
    </submittedName>
</protein>
<comment type="caution">
    <text evidence="3">The sequence shown here is derived from an EMBL/GenBank/DDBJ whole genome shotgun (WGS) entry which is preliminary data.</text>
</comment>
<evidence type="ECO:0000313" key="3">
    <source>
        <dbReference type="EMBL" id="KAF7503533.1"/>
    </source>
</evidence>
<organism evidence="3 4">
    <name type="scientific">Endocarpon pusillum</name>
    <dbReference type="NCBI Taxonomy" id="364733"/>
    <lineage>
        <taxon>Eukaryota</taxon>
        <taxon>Fungi</taxon>
        <taxon>Dikarya</taxon>
        <taxon>Ascomycota</taxon>
        <taxon>Pezizomycotina</taxon>
        <taxon>Eurotiomycetes</taxon>
        <taxon>Chaetothyriomycetidae</taxon>
        <taxon>Verrucariales</taxon>
        <taxon>Verrucariaceae</taxon>
        <taxon>Endocarpon</taxon>
    </lineage>
</organism>
<evidence type="ECO:0000256" key="1">
    <source>
        <dbReference type="SAM" id="MobiDB-lite"/>
    </source>
</evidence>
<evidence type="ECO:0000256" key="2">
    <source>
        <dbReference type="SAM" id="Phobius"/>
    </source>
</evidence>
<accession>A0A8H7E0H5</accession>
<gene>
    <name evidence="3" type="ORF">GJ744_003645</name>
</gene>
<feature type="compositionally biased region" description="Basic and acidic residues" evidence="1">
    <location>
        <begin position="1"/>
        <end position="12"/>
    </location>
</feature>
<sequence length="75" mass="8504">MDEVNERTRLLENENCSPNGHVPELRDTFHQHVQDPVDEFLENGLSTPKLLAMMLSVWIGTFLSALGMSITSSRF</sequence>
<evidence type="ECO:0000313" key="4">
    <source>
        <dbReference type="Proteomes" id="UP000606974"/>
    </source>
</evidence>
<dbReference type="AlphaFoldDB" id="A0A8H7E0H5"/>
<dbReference type="EMBL" id="JAACFV010000173">
    <property type="protein sequence ID" value="KAF7503533.1"/>
    <property type="molecule type" value="Genomic_DNA"/>
</dbReference>
<feature type="region of interest" description="Disordered" evidence="1">
    <location>
        <begin position="1"/>
        <end position="24"/>
    </location>
</feature>